<evidence type="ECO:0000256" key="16">
    <source>
        <dbReference type="HAMAP-Rule" id="MF_00098"/>
    </source>
</evidence>
<dbReference type="Gene3D" id="2.20.28.20">
    <property type="entry name" value="Methionyl-tRNA synthetase, Zn-domain"/>
    <property type="match status" value="1"/>
</dbReference>
<organism evidence="18 19">
    <name type="scientific">Pseudoxanthomonas indica</name>
    <dbReference type="NCBI Taxonomy" id="428993"/>
    <lineage>
        <taxon>Bacteria</taxon>
        <taxon>Pseudomonadati</taxon>
        <taxon>Pseudomonadota</taxon>
        <taxon>Gammaproteobacteria</taxon>
        <taxon>Lysobacterales</taxon>
        <taxon>Lysobacteraceae</taxon>
        <taxon>Pseudoxanthomonas</taxon>
    </lineage>
</organism>
<dbReference type="InterPro" id="IPR015413">
    <property type="entry name" value="Methionyl/Leucyl_tRNA_Synth"/>
</dbReference>
<comment type="subcellular location">
    <subcellularLocation>
        <location evidence="2 16">Cytoplasm</location>
    </subcellularLocation>
</comment>
<dbReference type="Pfam" id="PF01588">
    <property type="entry name" value="tRNA_bind"/>
    <property type="match status" value="1"/>
</dbReference>
<dbReference type="FunFam" id="2.40.50.140:FF:000042">
    <property type="entry name" value="Methionine--tRNA ligase"/>
    <property type="match status" value="1"/>
</dbReference>
<keyword evidence="10 16" id="KW-0862">Zinc</keyword>
<dbReference type="GO" id="GO:0004825">
    <property type="term" value="F:methionine-tRNA ligase activity"/>
    <property type="evidence" value="ECO:0007669"/>
    <property type="project" value="UniProtKB-UniRule"/>
</dbReference>
<keyword evidence="12 16" id="KW-0694">RNA-binding</keyword>
<comment type="cofactor">
    <cofactor evidence="16">
        <name>Zn(2+)</name>
        <dbReference type="ChEBI" id="CHEBI:29105"/>
    </cofactor>
    <text evidence="16">Binds 1 zinc ion per subunit.</text>
</comment>
<comment type="subunit">
    <text evidence="4 16">Homodimer.</text>
</comment>
<sequence length="722" mass="78007">MNHPALVTTALPYANGPLHLGHLVGYIQADIWVRARRLAGRTVHFVCADDTHGTPIMLAAEKAGVSPEAFIAGTQASHERDFAAFGVAFDHYDSTHSPTNRALTEAFYTALEKNGHIGRRNVAQFYDAAKGMFLPDRYIKGTCPNCGTPDQYGDNCEVCGATYAPTDLKEPRSVLSNTTPEMRDSEHFFFEVGQFEGFLRGWLAGDVALPGVKAKLMEWLDAEGGLRAWDISRDAPYFGFEIPGQPGKYFYVWLDAPIGYLSSFKILCEREGIDFDAYLRAGSDAELHHFIGKDIVNFHGLFWPAVLHGSGHRAPTRLHVNGYLTVDGAKMSKSRGTFVMARTFLDVGLEPEALRYYYAAKSSGGVDDLDLNLGDFIARVNADLVGKYVNLASRCAGIASKNFGGRLSITPQQQQLIAATVAAASENLPPPGEASMEGDAIATLVAVAAQLQRAVKHYEQNDFGRVCREVMAAADSANEFVARTAPWALAKDPERAADLGIVLFAALSMFRDISIALQPILPVTTRKALAFLSLGEQTLPFAKIGAHASFQSIDITAYSALFTRIDPKLIDAMTDASKDTLQSAPTAVTPATAAKPVKTEAKAEAKSDAGASEYIDIADFAKLDLRIGQVLVCEFVEGSDKLLRFELDAGELGKRQIFSGIRASYGEPETLVGRKVVFIANLAPRKMRFGLSEGMILSAGFDGGALALLDADASALPGMPVR</sequence>
<dbReference type="SUPFAM" id="SSF47323">
    <property type="entry name" value="Anticodon-binding domain of a subclass of class I aminoacyl-tRNA synthetases"/>
    <property type="match status" value="1"/>
</dbReference>
<keyword evidence="11 16" id="KW-0067">ATP-binding</keyword>
<dbReference type="Pfam" id="PF09334">
    <property type="entry name" value="tRNA-synt_1g"/>
    <property type="match status" value="1"/>
</dbReference>
<keyword evidence="9 16" id="KW-0547">Nucleotide-binding</keyword>
<evidence type="ECO:0000259" key="17">
    <source>
        <dbReference type="PROSITE" id="PS50886"/>
    </source>
</evidence>
<evidence type="ECO:0000256" key="7">
    <source>
        <dbReference type="ARBA" id="ARBA00022598"/>
    </source>
</evidence>
<keyword evidence="5 16" id="KW-0963">Cytoplasm</keyword>
<dbReference type="InterPro" id="IPR014729">
    <property type="entry name" value="Rossmann-like_a/b/a_fold"/>
</dbReference>
<dbReference type="InterPro" id="IPR009080">
    <property type="entry name" value="tRNAsynth_Ia_anticodon-bd"/>
</dbReference>
<dbReference type="InterPro" id="IPR029038">
    <property type="entry name" value="MetRS_Zn"/>
</dbReference>
<feature type="short sequence motif" description="'KMSKS' region" evidence="16">
    <location>
        <begin position="330"/>
        <end position="334"/>
    </location>
</feature>
<dbReference type="CDD" id="cd00814">
    <property type="entry name" value="MetRS_core"/>
    <property type="match status" value="1"/>
</dbReference>
<evidence type="ECO:0000256" key="8">
    <source>
        <dbReference type="ARBA" id="ARBA00022723"/>
    </source>
</evidence>
<evidence type="ECO:0000256" key="14">
    <source>
        <dbReference type="ARBA" id="ARBA00023146"/>
    </source>
</evidence>
<dbReference type="GO" id="GO:0046872">
    <property type="term" value="F:metal ion binding"/>
    <property type="evidence" value="ECO:0007669"/>
    <property type="project" value="UniProtKB-KW"/>
</dbReference>
<feature type="binding site" evidence="16">
    <location>
        <position position="156"/>
    </location>
    <ligand>
        <name>Zn(2+)</name>
        <dbReference type="ChEBI" id="CHEBI:29105"/>
    </ligand>
</feature>
<dbReference type="InterPro" id="IPR002547">
    <property type="entry name" value="tRNA-bd_dom"/>
</dbReference>
<feature type="binding site" evidence="16">
    <location>
        <position position="143"/>
    </location>
    <ligand>
        <name>Zn(2+)</name>
        <dbReference type="ChEBI" id="CHEBI:29105"/>
    </ligand>
</feature>
<dbReference type="InterPro" id="IPR001412">
    <property type="entry name" value="aa-tRNA-synth_I_CS"/>
</dbReference>
<evidence type="ECO:0000256" key="4">
    <source>
        <dbReference type="ARBA" id="ARBA00011738"/>
    </source>
</evidence>
<dbReference type="GO" id="GO:0005524">
    <property type="term" value="F:ATP binding"/>
    <property type="evidence" value="ECO:0007669"/>
    <property type="project" value="UniProtKB-UniRule"/>
</dbReference>
<evidence type="ECO:0000256" key="12">
    <source>
        <dbReference type="ARBA" id="ARBA00022884"/>
    </source>
</evidence>
<dbReference type="EC" id="6.1.1.10" evidence="16"/>
<protein>
    <recommendedName>
        <fullName evidence="16">Methionine--tRNA ligase</fullName>
        <ecNumber evidence="16">6.1.1.10</ecNumber>
    </recommendedName>
    <alternativeName>
        <fullName evidence="16">Methionyl-tRNA synthetase</fullName>
        <shortName evidence="16">MetRS</shortName>
    </alternativeName>
</protein>
<dbReference type="InterPro" id="IPR023458">
    <property type="entry name" value="Met-tRNA_ligase_1"/>
</dbReference>
<dbReference type="NCBIfam" id="TIGR00398">
    <property type="entry name" value="metG"/>
    <property type="match status" value="1"/>
</dbReference>
<dbReference type="CDD" id="cd07957">
    <property type="entry name" value="Anticodon_Ia_Met"/>
    <property type="match status" value="1"/>
</dbReference>
<dbReference type="EMBL" id="FUZV01000001">
    <property type="protein sequence ID" value="SKC44969.1"/>
    <property type="molecule type" value="Genomic_DNA"/>
</dbReference>
<dbReference type="AlphaFoldDB" id="A0A1T5J0I0"/>
<evidence type="ECO:0000256" key="9">
    <source>
        <dbReference type="ARBA" id="ARBA00022741"/>
    </source>
</evidence>
<dbReference type="CDD" id="cd02800">
    <property type="entry name" value="tRNA_bind_EcMetRS_like"/>
    <property type="match status" value="1"/>
</dbReference>
<evidence type="ECO:0000313" key="18">
    <source>
        <dbReference type="EMBL" id="SKC44969.1"/>
    </source>
</evidence>
<dbReference type="GO" id="GO:0006431">
    <property type="term" value="P:methionyl-tRNA aminoacylation"/>
    <property type="evidence" value="ECO:0007669"/>
    <property type="project" value="UniProtKB-UniRule"/>
</dbReference>
<feature type="binding site" evidence="16">
    <location>
        <position position="146"/>
    </location>
    <ligand>
        <name>Zn(2+)</name>
        <dbReference type="ChEBI" id="CHEBI:29105"/>
    </ligand>
</feature>
<comment type="function">
    <text evidence="1 16">Is required not only for elongation of protein synthesis but also for the initiation of all mRNA translation through initiator tRNA(fMet) aminoacylation.</text>
</comment>
<dbReference type="NCBIfam" id="NF001100">
    <property type="entry name" value="PRK00133.1"/>
    <property type="match status" value="1"/>
</dbReference>
<dbReference type="FunFam" id="2.20.28.20:FF:000001">
    <property type="entry name" value="Methionine--tRNA ligase"/>
    <property type="match status" value="1"/>
</dbReference>
<evidence type="ECO:0000256" key="10">
    <source>
        <dbReference type="ARBA" id="ARBA00022833"/>
    </source>
</evidence>
<dbReference type="Gene3D" id="3.40.50.620">
    <property type="entry name" value="HUPs"/>
    <property type="match status" value="1"/>
</dbReference>
<feature type="binding site" evidence="16">
    <location>
        <position position="159"/>
    </location>
    <ligand>
        <name>Zn(2+)</name>
        <dbReference type="ChEBI" id="CHEBI:29105"/>
    </ligand>
</feature>
<dbReference type="NCBIfam" id="TIGR00399">
    <property type="entry name" value="metG_C_term"/>
    <property type="match status" value="1"/>
</dbReference>
<dbReference type="Proteomes" id="UP000190341">
    <property type="component" value="Unassembled WGS sequence"/>
</dbReference>
<evidence type="ECO:0000313" key="19">
    <source>
        <dbReference type="Proteomes" id="UP000190341"/>
    </source>
</evidence>
<feature type="domain" description="TRNA-binding" evidence="17">
    <location>
        <begin position="619"/>
        <end position="722"/>
    </location>
</feature>
<dbReference type="SUPFAM" id="SSF57770">
    <property type="entry name" value="Methionyl-tRNA synthetase (MetRS), Zn-domain"/>
    <property type="match status" value="1"/>
</dbReference>
<keyword evidence="8 16" id="KW-0479">Metal-binding</keyword>
<dbReference type="PRINTS" id="PR01041">
    <property type="entry name" value="TRNASYNTHMET"/>
</dbReference>
<dbReference type="SUPFAM" id="SSF50249">
    <property type="entry name" value="Nucleic acid-binding proteins"/>
    <property type="match status" value="1"/>
</dbReference>
<dbReference type="PANTHER" id="PTHR45765">
    <property type="entry name" value="METHIONINE--TRNA LIGASE"/>
    <property type="match status" value="1"/>
</dbReference>
<dbReference type="HAMAP" id="MF_00098">
    <property type="entry name" value="Met_tRNA_synth_type1"/>
    <property type="match status" value="1"/>
</dbReference>
<name>A0A1T5J0I0_9GAMM</name>
<dbReference type="RefSeq" id="WP_079722808.1">
    <property type="nucleotide sequence ID" value="NZ_BMCL01000003.1"/>
</dbReference>
<keyword evidence="19" id="KW-1185">Reference proteome</keyword>
<dbReference type="InterPro" id="IPR014758">
    <property type="entry name" value="Met-tRNA_synth"/>
</dbReference>
<dbReference type="InterPro" id="IPR012340">
    <property type="entry name" value="NA-bd_OB-fold"/>
</dbReference>
<evidence type="ECO:0000256" key="15">
    <source>
        <dbReference type="ARBA" id="ARBA00047364"/>
    </source>
</evidence>
<dbReference type="OrthoDB" id="9810191at2"/>
<dbReference type="Gene3D" id="1.10.730.10">
    <property type="entry name" value="Isoleucyl-tRNA Synthetase, Domain 1"/>
    <property type="match status" value="1"/>
</dbReference>
<dbReference type="PROSITE" id="PS00178">
    <property type="entry name" value="AA_TRNA_LIGASE_I"/>
    <property type="match status" value="1"/>
</dbReference>
<dbReference type="Gene3D" id="2.40.50.140">
    <property type="entry name" value="Nucleic acid-binding proteins"/>
    <property type="match status" value="1"/>
</dbReference>
<evidence type="ECO:0000256" key="6">
    <source>
        <dbReference type="ARBA" id="ARBA00022555"/>
    </source>
</evidence>
<reference evidence="18 19" key="1">
    <citation type="submission" date="2017-02" db="EMBL/GenBank/DDBJ databases">
        <authorList>
            <person name="Peterson S.W."/>
        </authorList>
    </citation>
    <scope>NUCLEOTIDE SEQUENCE [LARGE SCALE GENOMIC DNA]</scope>
    <source>
        <strain evidence="18 19">P15</strain>
    </source>
</reference>
<feature type="short sequence motif" description="'HIGH' region" evidence="16">
    <location>
        <begin position="12"/>
        <end position="22"/>
    </location>
</feature>
<keyword evidence="6 16" id="KW-0820">tRNA-binding</keyword>
<gene>
    <name evidence="16" type="primary">metG</name>
    <name evidence="18" type="ORF">SAMN06296058_0402</name>
</gene>
<evidence type="ECO:0000256" key="5">
    <source>
        <dbReference type="ARBA" id="ARBA00022490"/>
    </source>
</evidence>
<evidence type="ECO:0000256" key="1">
    <source>
        <dbReference type="ARBA" id="ARBA00003314"/>
    </source>
</evidence>
<dbReference type="GO" id="GO:0005829">
    <property type="term" value="C:cytosol"/>
    <property type="evidence" value="ECO:0007669"/>
    <property type="project" value="TreeGrafter"/>
</dbReference>
<feature type="binding site" evidence="16">
    <location>
        <position position="333"/>
    </location>
    <ligand>
        <name>ATP</name>
        <dbReference type="ChEBI" id="CHEBI:30616"/>
    </ligand>
</feature>
<dbReference type="PROSITE" id="PS50886">
    <property type="entry name" value="TRBD"/>
    <property type="match status" value="1"/>
</dbReference>
<evidence type="ECO:0000256" key="3">
    <source>
        <dbReference type="ARBA" id="ARBA00008258"/>
    </source>
</evidence>
<evidence type="ECO:0000256" key="2">
    <source>
        <dbReference type="ARBA" id="ARBA00004496"/>
    </source>
</evidence>
<comment type="similarity">
    <text evidence="3 16">Belongs to the class-I aminoacyl-tRNA synthetase family. MetG type 1 subfamily.</text>
</comment>
<dbReference type="PANTHER" id="PTHR45765:SF1">
    <property type="entry name" value="METHIONINE--TRNA LIGASE, CYTOPLASMIC"/>
    <property type="match status" value="1"/>
</dbReference>
<dbReference type="STRING" id="428993.SAMN06296058_0402"/>
<keyword evidence="7 16" id="KW-0436">Ligase</keyword>
<dbReference type="InterPro" id="IPR033911">
    <property type="entry name" value="MetRS_core"/>
</dbReference>
<dbReference type="InterPro" id="IPR004495">
    <property type="entry name" value="Met-tRNA-synth_bsu_C"/>
</dbReference>
<accession>A0A1T5J0I0</accession>
<dbReference type="SUPFAM" id="SSF52374">
    <property type="entry name" value="Nucleotidylyl transferase"/>
    <property type="match status" value="1"/>
</dbReference>
<dbReference type="GO" id="GO:0000049">
    <property type="term" value="F:tRNA binding"/>
    <property type="evidence" value="ECO:0007669"/>
    <property type="project" value="UniProtKB-UniRule"/>
</dbReference>
<dbReference type="InterPro" id="IPR041872">
    <property type="entry name" value="Anticodon_Met"/>
</dbReference>
<comment type="catalytic activity">
    <reaction evidence="15 16">
        <text>tRNA(Met) + L-methionine + ATP = L-methionyl-tRNA(Met) + AMP + diphosphate</text>
        <dbReference type="Rhea" id="RHEA:13481"/>
        <dbReference type="Rhea" id="RHEA-COMP:9667"/>
        <dbReference type="Rhea" id="RHEA-COMP:9698"/>
        <dbReference type="ChEBI" id="CHEBI:30616"/>
        <dbReference type="ChEBI" id="CHEBI:33019"/>
        <dbReference type="ChEBI" id="CHEBI:57844"/>
        <dbReference type="ChEBI" id="CHEBI:78442"/>
        <dbReference type="ChEBI" id="CHEBI:78530"/>
        <dbReference type="ChEBI" id="CHEBI:456215"/>
        <dbReference type="EC" id="6.1.1.10"/>
    </reaction>
</comment>
<evidence type="ECO:0000256" key="11">
    <source>
        <dbReference type="ARBA" id="ARBA00022840"/>
    </source>
</evidence>
<proteinExistence type="inferred from homology"/>
<keyword evidence="14 16" id="KW-0030">Aminoacyl-tRNA synthetase</keyword>
<keyword evidence="13 16" id="KW-0648">Protein biosynthesis</keyword>
<evidence type="ECO:0000256" key="13">
    <source>
        <dbReference type="ARBA" id="ARBA00022917"/>
    </source>
</evidence>
<dbReference type="Pfam" id="PF19303">
    <property type="entry name" value="Anticodon_3"/>
    <property type="match status" value="1"/>
</dbReference>